<evidence type="ECO:0000313" key="1">
    <source>
        <dbReference type="EMBL" id="MFD1261941.1"/>
    </source>
</evidence>
<dbReference type="Proteomes" id="UP001597158">
    <property type="component" value="Unassembled WGS sequence"/>
</dbReference>
<sequence>MMNVTFNGKTEILNHRLTVRDMLERMGLAGKRVAVERNGTVVPRAEHGEVLLHDGDRIEVIAAVGGG</sequence>
<dbReference type="SUPFAM" id="SSF54285">
    <property type="entry name" value="MoaD/ThiS"/>
    <property type="match status" value="1"/>
</dbReference>
<gene>
    <name evidence="1" type="primary">thiS</name>
    <name evidence="1" type="ORF">ACFQ4M_00005</name>
</gene>
<dbReference type="Gene3D" id="3.10.20.30">
    <property type="match status" value="1"/>
</dbReference>
<dbReference type="NCBIfam" id="TIGR01683">
    <property type="entry name" value="thiS"/>
    <property type="match status" value="1"/>
</dbReference>
<keyword evidence="2" id="KW-1185">Reference proteome</keyword>
<protein>
    <submittedName>
        <fullName evidence="1">Sulfur carrier protein ThiS</fullName>
    </submittedName>
</protein>
<dbReference type="InterPro" id="IPR016155">
    <property type="entry name" value="Mopterin_synth/thiamin_S_b"/>
</dbReference>
<reference evidence="2" key="1">
    <citation type="journal article" date="2019" name="Int. J. Syst. Evol. Microbiol.">
        <title>The Global Catalogue of Microorganisms (GCM) 10K type strain sequencing project: providing services to taxonomists for standard genome sequencing and annotation.</title>
        <authorList>
            <consortium name="The Broad Institute Genomics Platform"/>
            <consortium name="The Broad Institute Genome Sequencing Center for Infectious Disease"/>
            <person name="Wu L."/>
            <person name="Ma J."/>
        </authorList>
    </citation>
    <scope>NUCLEOTIDE SEQUENCE [LARGE SCALE GENOMIC DNA]</scope>
    <source>
        <strain evidence="2">CCUG 48884</strain>
    </source>
</reference>
<accession>A0ABW3W7H0</accession>
<proteinExistence type="predicted"/>
<dbReference type="PANTHER" id="PTHR34472:SF1">
    <property type="entry name" value="SULFUR CARRIER PROTEIN THIS"/>
    <property type="match status" value="1"/>
</dbReference>
<name>A0ABW3W7H0_9RHOO</name>
<evidence type="ECO:0000313" key="2">
    <source>
        <dbReference type="Proteomes" id="UP001597158"/>
    </source>
</evidence>
<dbReference type="Pfam" id="PF02597">
    <property type="entry name" value="ThiS"/>
    <property type="match status" value="1"/>
</dbReference>
<dbReference type="InterPro" id="IPR012675">
    <property type="entry name" value="Beta-grasp_dom_sf"/>
</dbReference>
<dbReference type="InterPro" id="IPR003749">
    <property type="entry name" value="ThiS/MoaD-like"/>
</dbReference>
<dbReference type="RefSeq" id="WP_002925855.1">
    <property type="nucleotide sequence ID" value="NZ_JARQZE010000001.1"/>
</dbReference>
<dbReference type="EMBL" id="JBHTMC010000001">
    <property type="protein sequence ID" value="MFD1261941.1"/>
    <property type="molecule type" value="Genomic_DNA"/>
</dbReference>
<dbReference type="InterPro" id="IPR010035">
    <property type="entry name" value="Thi_S"/>
</dbReference>
<organism evidence="1 2">
    <name type="scientific">Thauera mechernichensis</name>
    <dbReference type="NCBI Taxonomy" id="82788"/>
    <lineage>
        <taxon>Bacteria</taxon>
        <taxon>Pseudomonadati</taxon>
        <taxon>Pseudomonadota</taxon>
        <taxon>Betaproteobacteria</taxon>
        <taxon>Rhodocyclales</taxon>
        <taxon>Zoogloeaceae</taxon>
        <taxon>Thauera</taxon>
    </lineage>
</organism>
<comment type="caution">
    <text evidence="1">The sequence shown here is derived from an EMBL/GenBank/DDBJ whole genome shotgun (WGS) entry which is preliminary data.</text>
</comment>
<dbReference type="CDD" id="cd00565">
    <property type="entry name" value="Ubl_ThiS"/>
    <property type="match status" value="1"/>
</dbReference>
<dbReference type="PANTHER" id="PTHR34472">
    <property type="entry name" value="SULFUR CARRIER PROTEIN THIS"/>
    <property type="match status" value="1"/>
</dbReference>